<accession>A0AAN8WT41</accession>
<proteinExistence type="predicted"/>
<gene>
    <name evidence="1" type="ORF">SK128_020731</name>
</gene>
<evidence type="ECO:0000313" key="2">
    <source>
        <dbReference type="Proteomes" id="UP001381693"/>
    </source>
</evidence>
<reference evidence="1 2" key="1">
    <citation type="submission" date="2023-11" db="EMBL/GenBank/DDBJ databases">
        <title>Halocaridina rubra genome assembly.</title>
        <authorList>
            <person name="Smith C."/>
        </authorList>
    </citation>
    <scope>NUCLEOTIDE SEQUENCE [LARGE SCALE GENOMIC DNA]</scope>
    <source>
        <strain evidence="1">EP-1</strain>
        <tissue evidence="1">Whole</tissue>
    </source>
</reference>
<dbReference type="EMBL" id="JAXCGZ010015752">
    <property type="protein sequence ID" value="KAK7069851.1"/>
    <property type="molecule type" value="Genomic_DNA"/>
</dbReference>
<feature type="non-terminal residue" evidence="1">
    <location>
        <position position="316"/>
    </location>
</feature>
<organism evidence="1 2">
    <name type="scientific">Halocaridina rubra</name>
    <name type="common">Hawaiian red shrimp</name>
    <dbReference type="NCBI Taxonomy" id="373956"/>
    <lineage>
        <taxon>Eukaryota</taxon>
        <taxon>Metazoa</taxon>
        <taxon>Ecdysozoa</taxon>
        <taxon>Arthropoda</taxon>
        <taxon>Crustacea</taxon>
        <taxon>Multicrustacea</taxon>
        <taxon>Malacostraca</taxon>
        <taxon>Eumalacostraca</taxon>
        <taxon>Eucarida</taxon>
        <taxon>Decapoda</taxon>
        <taxon>Pleocyemata</taxon>
        <taxon>Caridea</taxon>
        <taxon>Atyoidea</taxon>
        <taxon>Atyidae</taxon>
        <taxon>Halocaridina</taxon>
    </lineage>
</organism>
<name>A0AAN8WT41_HALRR</name>
<comment type="caution">
    <text evidence="1">The sequence shown here is derived from an EMBL/GenBank/DDBJ whole genome shotgun (WGS) entry which is preliminary data.</text>
</comment>
<sequence length="316" mass="36296">MEQTPQKVLVYEDIFRSHDHSFNIAGCSLQLSTKTSLKVMATPSKPLDVLYNCLQRHLSKSWPLLQNRWMISTIVYEDISQSHDHSFKTAGCSLQLSTKTSLKVMTTPSKPLDVLYNCLRRHLSWSWPLLQNRWMFSTIVYEDISHGHGHSFNIAGCSLQLSTKTSLRVMATPSKPLDVLYNCLQRHLSWSWPLLQNRWMISTIVYEDISQSHDHSFKTAGCSLQLSTKTSLKVMTTPSKPLDVLYNCLRRHLSWSWPLLQNRWMFSTIVYEDISHGHGHSFKTAGCSLQLSTKTSLRVMATPSKPLDDLYASYRL</sequence>
<protein>
    <submittedName>
        <fullName evidence="1">Uncharacterized protein</fullName>
    </submittedName>
</protein>
<dbReference type="Proteomes" id="UP001381693">
    <property type="component" value="Unassembled WGS sequence"/>
</dbReference>
<dbReference type="AlphaFoldDB" id="A0AAN8WT41"/>
<evidence type="ECO:0000313" key="1">
    <source>
        <dbReference type="EMBL" id="KAK7069851.1"/>
    </source>
</evidence>
<keyword evidence="2" id="KW-1185">Reference proteome</keyword>